<dbReference type="Proteomes" id="UP000825935">
    <property type="component" value="Chromosome 2"/>
</dbReference>
<gene>
    <name evidence="4" type="ORF">KP509_02G093100</name>
</gene>
<dbReference type="OMA" id="MHAKATI"/>
<evidence type="ECO:0008006" key="6">
    <source>
        <dbReference type="Google" id="ProtNLM"/>
    </source>
</evidence>
<evidence type="ECO:0000259" key="3">
    <source>
        <dbReference type="Pfam" id="PF25431"/>
    </source>
</evidence>
<comment type="caution">
    <text evidence="4">The sequence shown here is derived from an EMBL/GenBank/DDBJ whole genome shotgun (WGS) entry which is preliminary data.</text>
</comment>
<feature type="domain" description="C17orf113 probable zinc finger" evidence="3">
    <location>
        <begin position="71"/>
        <end position="131"/>
    </location>
</feature>
<dbReference type="OrthoDB" id="1930704at2759"/>
<dbReference type="InterPro" id="IPR012337">
    <property type="entry name" value="RNaseH-like_sf"/>
</dbReference>
<protein>
    <recommendedName>
        <fullName evidence="6">Transposase</fullName>
    </recommendedName>
</protein>
<dbReference type="PANTHER" id="PTHR46880:SF5">
    <property type="entry name" value="DUF4371 DOMAIN-CONTAINING PROTEIN"/>
    <property type="match status" value="1"/>
</dbReference>
<dbReference type="SUPFAM" id="SSF53098">
    <property type="entry name" value="Ribonuclease H-like"/>
    <property type="match status" value="1"/>
</dbReference>
<dbReference type="AlphaFoldDB" id="A0A8T2VFN2"/>
<feature type="domain" description="HAT C-terminal dimerisation" evidence="2">
    <location>
        <begin position="566"/>
        <end position="619"/>
    </location>
</feature>
<reference evidence="4" key="1">
    <citation type="submission" date="2021-08" db="EMBL/GenBank/DDBJ databases">
        <title>WGS assembly of Ceratopteris richardii.</title>
        <authorList>
            <person name="Marchant D.B."/>
            <person name="Chen G."/>
            <person name="Jenkins J."/>
            <person name="Shu S."/>
            <person name="Leebens-Mack J."/>
            <person name="Grimwood J."/>
            <person name="Schmutz J."/>
            <person name="Soltis P."/>
            <person name="Soltis D."/>
            <person name="Chen Z.-H."/>
        </authorList>
    </citation>
    <scope>NUCLEOTIDE SEQUENCE</scope>
    <source>
        <strain evidence="4">Whitten #5841</strain>
        <tissue evidence="4">Leaf</tissue>
    </source>
</reference>
<dbReference type="PANTHER" id="PTHR46880">
    <property type="entry name" value="RAS-ASSOCIATING DOMAIN-CONTAINING PROTEIN"/>
    <property type="match status" value="1"/>
</dbReference>
<sequence length="651" mass="74500">MAPSKKKAQKTIASMFGWSAPSRGVDIDLNEDLDILGEQPIPLDDSNRKSEIASQGSSTKRKFREAWKKKFPWLRHILIKDNSIMKCEYYERYGLPEPFGTGSGCVNIQHDSLVTHVASSSHRIAIAKWTCEMEKKVKSIPEHASLLANANMERIITTMKIIYFIAQKDLSISSYEDMCAFALTMKMANMPKSLEYSSQTSSKKKGAYDSPFFSIMIDESNDRSLELHLIIYCVYLTHDGRGKKVSEFMGITCINDGRGKTIYDAIKSFLIEKGHDLQKLIGIATDGASAMIGSEIGLISFLKKDYPSFIAIHCIAHREALAIADASKGFAELLNVEKLANKVYSWINNSSKRNKELMELLELMEIDANRVLQMYLKVVNALNQKLQDDIIDLTSIGTAIGITIRQLYRSYINCDNFGNGSFLLTEFLNCSKYGYLELKDSDGCLYRHELIYDVLQRCIMMEKSYVQAIVDGLNSHFVDLPLLNASKLFSPVHYEEDALVREQNAKLWLERLLQHLLDFRELSEHALYSIDKRGCEQELYSFVDNLFMNCEGFTMKEAWRYFSSMKDWHASFPNLMKLWRAILVIPASTIACERGFSKQNLIKSDRRSSLIVNTLDHLMRVSTIGPNIDEVDWNRVFELWKESKSRRMYDL</sequence>
<accession>A0A8T2VFN2</accession>
<dbReference type="InterPro" id="IPR057456">
    <property type="entry name" value="Znf_C17orf113"/>
</dbReference>
<dbReference type="InterPro" id="IPR008906">
    <property type="entry name" value="HATC_C_dom"/>
</dbReference>
<dbReference type="Pfam" id="PF25431">
    <property type="entry name" value="zf-C17orf113"/>
    <property type="match status" value="1"/>
</dbReference>
<evidence type="ECO:0000313" key="5">
    <source>
        <dbReference type="Proteomes" id="UP000825935"/>
    </source>
</evidence>
<organism evidence="4 5">
    <name type="scientific">Ceratopteris richardii</name>
    <name type="common">Triangle waterfern</name>
    <dbReference type="NCBI Taxonomy" id="49495"/>
    <lineage>
        <taxon>Eukaryota</taxon>
        <taxon>Viridiplantae</taxon>
        <taxon>Streptophyta</taxon>
        <taxon>Embryophyta</taxon>
        <taxon>Tracheophyta</taxon>
        <taxon>Polypodiopsida</taxon>
        <taxon>Polypodiidae</taxon>
        <taxon>Polypodiales</taxon>
        <taxon>Pteridineae</taxon>
        <taxon>Pteridaceae</taxon>
        <taxon>Parkerioideae</taxon>
        <taxon>Ceratopteris</taxon>
    </lineage>
</organism>
<feature type="region of interest" description="Disordered" evidence="1">
    <location>
        <begin position="38"/>
        <end position="57"/>
    </location>
</feature>
<evidence type="ECO:0000259" key="2">
    <source>
        <dbReference type="Pfam" id="PF05699"/>
    </source>
</evidence>
<dbReference type="Pfam" id="PF05699">
    <property type="entry name" value="Dimer_Tnp_hAT"/>
    <property type="match status" value="1"/>
</dbReference>
<evidence type="ECO:0000313" key="4">
    <source>
        <dbReference type="EMBL" id="KAH7444814.1"/>
    </source>
</evidence>
<dbReference type="EMBL" id="CM035407">
    <property type="protein sequence ID" value="KAH7444814.1"/>
    <property type="molecule type" value="Genomic_DNA"/>
</dbReference>
<evidence type="ECO:0000256" key="1">
    <source>
        <dbReference type="SAM" id="MobiDB-lite"/>
    </source>
</evidence>
<dbReference type="GO" id="GO:0046983">
    <property type="term" value="F:protein dimerization activity"/>
    <property type="evidence" value="ECO:0007669"/>
    <property type="project" value="InterPro"/>
</dbReference>
<keyword evidence="5" id="KW-1185">Reference proteome</keyword>
<proteinExistence type="predicted"/>
<name>A0A8T2VFN2_CERRI</name>